<dbReference type="PANTHER" id="PTHR21666">
    <property type="entry name" value="PEPTIDASE-RELATED"/>
    <property type="match status" value="1"/>
</dbReference>
<reference evidence="4" key="2">
    <citation type="journal article" date="2021" name="Microbiome">
        <title>Successional dynamics and alternative stable states in a saline activated sludge microbial community over 9 years.</title>
        <authorList>
            <person name="Wang Y."/>
            <person name="Ye J."/>
            <person name="Ju F."/>
            <person name="Liu L."/>
            <person name="Boyd J.A."/>
            <person name="Deng Y."/>
            <person name="Parks D.H."/>
            <person name="Jiang X."/>
            <person name="Yin X."/>
            <person name="Woodcroft B.J."/>
            <person name="Tyson G.W."/>
            <person name="Hugenholtz P."/>
            <person name="Polz M.F."/>
            <person name="Zhang T."/>
        </authorList>
    </citation>
    <scope>NUCLEOTIDE SEQUENCE</scope>
    <source>
        <strain evidence="4">HKST-UBA02</strain>
    </source>
</reference>
<organism evidence="4 5">
    <name type="scientific">Eiseniibacteriota bacterium</name>
    <dbReference type="NCBI Taxonomy" id="2212470"/>
    <lineage>
        <taxon>Bacteria</taxon>
        <taxon>Candidatus Eiseniibacteriota</taxon>
    </lineage>
</organism>
<dbReference type="GO" id="GO:0004222">
    <property type="term" value="F:metalloendopeptidase activity"/>
    <property type="evidence" value="ECO:0007669"/>
    <property type="project" value="TreeGrafter"/>
</dbReference>
<accession>A0A956NAR6</accession>
<sequence length="261" mass="28196">MADNRRRRTLLVLVEPDGAARTHQFRISYRALQIAGVAVVVSVLMVVGLVLLLARTYPAYLDSGQLTVENDSLRVAFGRMSYIDAELRELRATNRQLLELVGVEPQVIDSLTKYDPVLDKVPASWQLSQPNLSPYQGLVSRGFRGGAEGARHPGIDVAGPEGSLVVASGGGVVSSAGWDDVYGNFVLLDHGDDVQSFYGHNRDLLVAAGDSVVVGQPIGRLGSTGESSAPHLHFEIRVAGEPVDPGEFVKEYQLQSPERTH</sequence>
<keyword evidence="2" id="KW-0812">Transmembrane</keyword>
<evidence type="ECO:0000256" key="1">
    <source>
        <dbReference type="ARBA" id="ARBA00022729"/>
    </source>
</evidence>
<dbReference type="Gene3D" id="2.70.70.10">
    <property type="entry name" value="Glucose Permease (Domain IIA)"/>
    <property type="match status" value="1"/>
</dbReference>
<feature type="transmembrane region" description="Helical" evidence="2">
    <location>
        <begin position="31"/>
        <end position="54"/>
    </location>
</feature>
<dbReference type="InterPro" id="IPR050570">
    <property type="entry name" value="Cell_wall_metabolism_enzyme"/>
</dbReference>
<dbReference type="AlphaFoldDB" id="A0A956NAR6"/>
<evidence type="ECO:0000313" key="5">
    <source>
        <dbReference type="Proteomes" id="UP000739538"/>
    </source>
</evidence>
<keyword evidence="2" id="KW-1133">Transmembrane helix</keyword>
<dbReference type="Pfam" id="PF01551">
    <property type="entry name" value="Peptidase_M23"/>
    <property type="match status" value="1"/>
</dbReference>
<proteinExistence type="predicted"/>
<name>A0A956NAR6_UNCEI</name>
<keyword evidence="2" id="KW-0472">Membrane</keyword>
<evidence type="ECO:0000313" key="4">
    <source>
        <dbReference type="EMBL" id="MCA9755724.1"/>
    </source>
</evidence>
<dbReference type="PANTHER" id="PTHR21666:SF289">
    <property type="entry name" value="L-ALA--D-GLU ENDOPEPTIDASE"/>
    <property type="match status" value="1"/>
</dbReference>
<protein>
    <submittedName>
        <fullName evidence="4">M23 family metallopeptidase</fullName>
    </submittedName>
</protein>
<comment type="caution">
    <text evidence="4">The sequence shown here is derived from an EMBL/GenBank/DDBJ whole genome shotgun (WGS) entry which is preliminary data.</text>
</comment>
<dbReference type="EMBL" id="JAGQHS010000030">
    <property type="protein sequence ID" value="MCA9755724.1"/>
    <property type="molecule type" value="Genomic_DNA"/>
</dbReference>
<dbReference type="Proteomes" id="UP000739538">
    <property type="component" value="Unassembled WGS sequence"/>
</dbReference>
<dbReference type="InterPro" id="IPR011055">
    <property type="entry name" value="Dup_hybrid_motif"/>
</dbReference>
<dbReference type="SUPFAM" id="SSF51261">
    <property type="entry name" value="Duplicated hybrid motif"/>
    <property type="match status" value="1"/>
</dbReference>
<dbReference type="CDD" id="cd12797">
    <property type="entry name" value="M23_peptidase"/>
    <property type="match status" value="1"/>
</dbReference>
<evidence type="ECO:0000256" key="2">
    <source>
        <dbReference type="SAM" id="Phobius"/>
    </source>
</evidence>
<dbReference type="InterPro" id="IPR016047">
    <property type="entry name" value="M23ase_b-sheet_dom"/>
</dbReference>
<keyword evidence="1" id="KW-0732">Signal</keyword>
<feature type="domain" description="M23ase beta-sheet core" evidence="3">
    <location>
        <begin position="151"/>
        <end position="245"/>
    </location>
</feature>
<gene>
    <name evidence="4" type="ORF">KDA27_07980</name>
</gene>
<reference evidence="4" key="1">
    <citation type="submission" date="2020-04" db="EMBL/GenBank/DDBJ databases">
        <authorList>
            <person name="Zhang T."/>
        </authorList>
    </citation>
    <scope>NUCLEOTIDE SEQUENCE</scope>
    <source>
        <strain evidence="4">HKST-UBA02</strain>
    </source>
</reference>
<evidence type="ECO:0000259" key="3">
    <source>
        <dbReference type="Pfam" id="PF01551"/>
    </source>
</evidence>